<name>A0A9Q1GIB6_9CARY</name>
<dbReference type="InterPro" id="IPR002885">
    <property type="entry name" value="PPR_rpt"/>
</dbReference>
<comment type="caution">
    <text evidence="3">The sequence shown here is derived from an EMBL/GenBank/DDBJ whole genome shotgun (WGS) entry which is preliminary data.</text>
</comment>
<organism evidence="3 4">
    <name type="scientific">Carnegiea gigantea</name>
    <dbReference type="NCBI Taxonomy" id="171969"/>
    <lineage>
        <taxon>Eukaryota</taxon>
        <taxon>Viridiplantae</taxon>
        <taxon>Streptophyta</taxon>
        <taxon>Embryophyta</taxon>
        <taxon>Tracheophyta</taxon>
        <taxon>Spermatophyta</taxon>
        <taxon>Magnoliopsida</taxon>
        <taxon>eudicotyledons</taxon>
        <taxon>Gunneridae</taxon>
        <taxon>Pentapetalae</taxon>
        <taxon>Caryophyllales</taxon>
        <taxon>Cactineae</taxon>
        <taxon>Cactaceae</taxon>
        <taxon>Cactoideae</taxon>
        <taxon>Echinocereeae</taxon>
        <taxon>Carnegiea</taxon>
    </lineage>
</organism>
<dbReference type="PANTHER" id="PTHR47930:SF2">
    <property type="entry name" value="PENTATRICOPEPTIDE REPEAT PROTEIN (AFU_ORTHOLOGUE AFUA_8G04250)"/>
    <property type="match status" value="1"/>
</dbReference>
<dbReference type="OrthoDB" id="778140at2759"/>
<dbReference type="PROSITE" id="PS51375">
    <property type="entry name" value="PPR"/>
    <property type="match status" value="1"/>
</dbReference>
<feature type="repeat" description="PPR" evidence="2">
    <location>
        <begin position="325"/>
        <end position="359"/>
    </location>
</feature>
<protein>
    <recommendedName>
        <fullName evidence="5">Pentatricopeptide repeat-containing protein</fullName>
    </recommendedName>
</protein>
<dbReference type="AlphaFoldDB" id="A0A9Q1GIB6"/>
<dbReference type="Pfam" id="PF13812">
    <property type="entry name" value="PPR_3"/>
    <property type="match status" value="1"/>
</dbReference>
<keyword evidence="1" id="KW-0677">Repeat</keyword>
<proteinExistence type="predicted"/>
<dbReference type="EMBL" id="JAKOGI010004073">
    <property type="protein sequence ID" value="KAJ8419969.1"/>
    <property type="molecule type" value="Genomic_DNA"/>
</dbReference>
<dbReference type="PANTHER" id="PTHR47930">
    <property type="entry name" value="YALI0C12947P"/>
    <property type="match status" value="1"/>
</dbReference>
<evidence type="ECO:0000256" key="1">
    <source>
        <dbReference type="ARBA" id="ARBA00022737"/>
    </source>
</evidence>
<evidence type="ECO:0000313" key="4">
    <source>
        <dbReference type="Proteomes" id="UP001153076"/>
    </source>
</evidence>
<keyword evidence="4" id="KW-1185">Reference proteome</keyword>
<dbReference type="Gene3D" id="1.25.40.10">
    <property type="entry name" value="Tetratricopeptide repeat domain"/>
    <property type="match status" value="2"/>
</dbReference>
<evidence type="ECO:0000313" key="3">
    <source>
        <dbReference type="EMBL" id="KAJ8419969.1"/>
    </source>
</evidence>
<dbReference type="NCBIfam" id="TIGR00756">
    <property type="entry name" value="PPR"/>
    <property type="match status" value="1"/>
</dbReference>
<evidence type="ECO:0008006" key="5">
    <source>
        <dbReference type="Google" id="ProtNLM"/>
    </source>
</evidence>
<evidence type="ECO:0000256" key="2">
    <source>
        <dbReference type="PROSITE-ProRule" id="PRU00708"/>
    </source>
</evidence>
<sequence length="410" mass="46838">MNPIPSNHKLPQPSCGSIIFTQHVAKLPILEKKWVRLFRTNLKVHLNAVICQRKPPKYLRYPCRNKLPPDSGTVIFRKPENDVKDHSEADVSPREIRSLPAGENVSSVLNKCSRFLRKGSLSMTIRELGHMGLPERALQTFCWAQEQAHLFPDDRILSATVEILARTHELKLSFDLEKFISLASRGVLEALARGFITGGSLDLAWKLLSTARKTKRVLDSGIYAKLILELGKNPDRESFVISLLEELSERDSLNLRRQDCTAIMKVCSRLQKFEVVENLFDWFRSGNQPCVIMYTTVIHSRFLAKKYRDGLALVWEMESLGCLFDMSAYRVVIKLFVALNDLPRAMRYFSKMREEGFSPTYDLYREMIHIYLLSGRLAKCKELCKEAELAGFKLEGALALQLSQLERSAG</sequence>
<dbReference type="InterPro" id="IPR011990">
    <property type="entry name" value="TPR-like_helical_dom_sf"/>
</dbReference>
<accession>A0A9Q1GIB6</accession>
<gene>
    <name evidence="3" type="ORF">Cgig2_021600</name>
</gene>
<dbReference type="Proteomes" id="UP001153076">
    <property type="component" value="Unassembled WGS sequence"/>
</dbReference>
<reference evidence="3" key="1">
    <citation type="submission" date="2022-04" db="EMBL/GenBank/DDBJ databases">
        <title>Carnegiea gigantea Genome sequencing and assembly v2.</title>
        <authorList>
            <person name="Copetti D."/>
            <person name="Sanderson M.J."/>
            <person name="Burquez A."/>
            <person name="Wojciechowski M.F."/>
        </authorList>
    </citation>
    <scope>NUCLEOTIDE SEQUENCE</scope>
    <source>
        <strain evidence="3">SGP5-SGP5p</strain>
        <tissue evidence="3">Aerial part</tissue>
    </source>
</reference>